<organism evidence="2">
    <name type="scientific">Oryza barthii</name>
    <dbReference type="NCBI Taxonomy" id="65489"/>
    <lineage>
        <taxon>Eukaryota</taxon>
        <taxon>Viridiplantae</taxon>
        <taxon>Streptophyta</taxon>
        <taxon>Embryophyta</taxon>
        <taxon>Tracheophyta</taxon>
        <taxon>Spermatophyta</taxon>
        <taxon>Magnoliopsida</taxon>
        <taxon>Liliopsida</taxon>
        <taxon>Poales</taxon>
        <taxon>Poaceae</taxon>
        <taxon>BOP clade</taxon>
        <taxon>Oryzoideae</taxon>
        <taxon>Oryzeae</taxon>
        <taxon>Oryzinae</taxon>
        <taxon>Oryza</taxon>
    </lineage>
</organism>
<keyword evidence="3" id="KW-1185">Reference proteome</keyword>
<dbReference type="Gramene" id="OBART03G25860.1">
    <property type="protein sequence ID" value="OBART03G25860.1"/>
    <property type="gene ID" value="OBART03G25860"/>
</dbReference>
<dbReference type="HOGENOM" id="CLU_2708696_0_0_1"/>
<dbReference type="EnsemblPlants" id="OBART03G25860.1">
    <property type="protein sequence ID" value="OBART03G25860.1"/>
    <property type="gene ID" value="OBART03G25860"/>
</dbReference>
<dbReference type="PaxDb" id="65489-OBART03G25860.1"/>
<accession>A0A0D3FL82</accession>
<protein>
    <submittedName>
        <fullName evidence="2">Uncharacterized protein</fullName>
    </submittedName>
</protein>
<proteinExistence type="predicted"/>
<evidence type="ECO:0000313" key="2">
    <source>
        <dbReference type="EnsemblPlants" id="OBART03G25860.1"/>
    </source>
</evidence>
<dbReference type="AlphaFoldDB" id="A0A0D3FL82"/>
<evidence type="ECO:0000256" key="1">
    <source>
        <dbReference type="SAM" id="MobiDB-lite"/>
    </source>
</evidence>
<feature type="region of interest" description="Disordered" evidence="1">
    <location>
        <begin position="45"/>
        <end position="73"/>
    </location>
</feature>
<sequence>MSTNVLWGKEAQKEGEPLKVAEKAAASNHHQSSIIKLLANSAPTNISQGKEAPKEGETLNVCGQGHPSKGDED</sequence>
<reference evidence="2" key="1">
    <citation type="journal article" date="2009" name="Rice">
        <title>De Novo Next Generation Sequencing of Plant Genomes.</title>
        <authorList>
            <person name="Rounsley S."/>
            <person name="Marri P.R."/>
            <person name="Yu Y."/>
            <person name="He R."/>
            <person name="Sisneros N."/>
            <person name="Goicoechea J.L."/>
            <person name="Lee S.J."/>
            <person name="Angelova A."/>
            <person name="Kudrna D."/>
            <person name="Luo M."/>
            <person name="Affourtit J."/>
            <person name="Desany B."/>
            <person name="Knight J."/>
            <person name="Niazi F."/>
            <person name="Egholm M."/>
            <person name="Wing R.A."/>
        </authorList>
    </citation>
    <scope>NUCLEOTIDE SEQUENCE [LARGE SCALE GENOMIC DNA]</scope>
    <source>
        <strain evidence="2">cv. IRGC 105608</strain>
    </source>
</reference>
<evidence type="ECO:0000313" key="3">
    <source>
        <dbReference type="Proteomes" id="UP000026960"/>
    </source>
</evidence>
<name>A0A0D3FL82_9ORYZ</name>
<reference evidence="2" key="2">
    <citation type="submission" date="2015-03" db="UniProtKB">
        <authorList>
            <consortium name="EnsemblPlants"/>
        </authorList>
    </citation>
    <scope>IDENTIFICATION</scope>
</reference>
<dbReference type="Proteomes" id="UP000026960">
    <property type="component" value="Chromosome 3"/>
</dbReference>